<keyword evidence="3" id="KW-0808">Transferase</keyword>
<proteinExistence type="predicted"/>
<dbReference type="InterPro" id="IPR041698">
    <property type="entry name" value="Methyltransf_25"/>
</dbReference>
<dbReference type="Gene3D" id="3.40.50.150">
    <property type="entry name" value="Vaccinia Virus protein VP39"/>
    <property type="match status" value="1"/>
</dbReference>
<name>A0ABP3EXA4_9ACTN</name>
<dbReference type="RefSeq" id="WP_344653961.1">
    <property type="nucleotide sequence ID" value="NZ_BAAAGX010000037.1"/>
</dbReference>
<organism evidence="3 4">
    <name type="scientific">Cryptosporangium japonicum</name>
    <dbReference type="NCBI Taxonomy" id="80872"/>
    <lineage>
        <taxon>Bacteria</taxon>
        <taxon>Bacillati</taxon>
        <taxon>Actinomycetota</taxon>
        <taxon>Actinomycetes</taxon>
        <taxon>Cryptosporangiales</taxon>
        <taxon>Cryptosporangiaceae</taxon>
        <taxon>Cryptosporangium</taxon>
    </lineage>
</organism>
<feature type="domain" description="23S rRNA (guanine(745)-N(1))-methyltransferase N-terminal" evidence="2">
    <location>
        <begin position="37"/>
        <end position="74"/>
    </location>
</feature>
<dbReference type="EMBL" id="BAAAGX010000037">
    <property type="protein sequence ID" value="GAA0278356.1"/>
    <property type="molecule type" value="Genomic_DNA"/>
</dbReference>
<dbReference type="SUPFAM" id="SSF53335">
    <property type="entry name" value="S-adenosyl-L-methionine-dependent methyltransferases"/>
    <property type="match status" value="1"/>
</dbReference>
<dbReference type="InterPro" id="IPR016718">
    <property type="entry name" value="rRNA_m1G-MeTrfase_A_prd"/>
</dbReference>
<protein>
    <submittedName>
        <fullName evidence="3">Methyltransferase domain-containing protein</fullName>
    </submittedName>
</protein>
<gene>
    <name evidence="3" type="ORF">GCM10009539_77740</name>
</gene>
<keyword evidence="4" id="KW-1185">Reference proteome</keyword>
<dbReference type="GO" id="GO:0008168">
    <property type="term" value="F:methyltransferase activity"/>
    <property type="evidence" value="ECO:0007669"/>
    <property type="project" value="UniProtKB-KW"/>
</dbReference>
<dbReference type="GO" id="GO:0032259">
    <property type="term" value="P:methylation"/>
    <property type="evidence" value="ECO:0007669"/>
    <property type="project" value="UniProtKB-KW"/>
</dbReference>
<accession>A0ABP3EXA4</accession>
<sequence length="309" mass="31538">MRPDLRTVGGGCEDASRLIGERAGAGTVLADVVDRLRCPHCADDAVGLALSGRTLRCPNGHSFDVAKQGYVSLLTGHAPPVPGDTAAMVAAREAFLAGGHFTPITSALVTAVAGVAGSAPGVHLLDLGAGTGHYLAAVLDEVPGGVGVAADISGYALRRAARAHARAGAVRCDAWRPLPLRSGAVDVVLNVFAPRNGAELNRVLNPGGVVLVVAPTDRHLRELASAVGAVSVDPRKADRLDAALGPYFTRAGGEVVEASLRLTHAEAVTAVAMGPAAWHVEPAVLAARVAALPEPVDVTLSVTLSTYRR</sequence>
<dbReference type="InterPro" id="IPR029063">
    <property type="entry name" value="SAM-dependent_MTases_sf"/>
</dbReference>
<dbReference type="InterPro" id="IPR048647">
    <property type="entry name" value="RlmA_N"/>
</dbReference>
<dbReference type="Proteomes" id="UP001500967">
    <property type="component" value="Unassembled WGS sequence"/>
</dbReference>
<evidence type="ECO:0000313" key="4">
    <source>
        <dbReference type="Proteomes" id="UP001500967"/>
    </source>
</evidence>
<comment type="caution">
    <text evidence="3">The sequence shown here is derived from an EMBL/GenBank/DDBJ whole genome shotgun (WGS) entry which is preliminary data.</text>
</comment>
<dbReference type="Pfam" id="PF21302">
    <property type="entry name" value="Zn_ribbon_RlmA"/>
    <property type="match status" value="1"/>
</dbReference>
<dbReference type="Pfam" id="PF13649">
    <property type="entry name" value="Methyltransf_25"/>
    <property type="match status" value="1"/>
</dbReference>
<reference evidence="4" key="1">
    <citation type="journal article" date="2019" name="Int. J. Syst. Evol. Microbiol.">
        <title>The Global Catalogue of Microorganisms (GCM) 10K type strain sequencing project: providing services to taxonomists for standard genome sequencing and annotation.</title>
        <authorList>
            <consortium name="The Broad Institute Genomics Platform"/>
            <consortium name="The Broad Institute Genome Sequencing Center for Infectious Disease"/>
            <person name="Wu L."/>
            <person name="Ma J."/>
        </authorList>
    </citation>
    <scope>NUCLEOTIDE SEQUENCE [LARGE SCALE GENOMIC DNA]</scope>
    <source>
        <strain evidence="4">JCM 10425</strain>
    </source>
</reference>
<feature type="domain" description="Methyltransferase" evidence="1">
    <location>
        <begin position="125"/>
        <end position="208"/>
    </location>
</feature>
<evidence type="ECO:0000259" key="1">
    <source>
        <dbReference type="Pfam" id="PF13649"/>
    </source>
</evidence>
<keyword evidence="3" id="KW-0489">Methyltransferase</keyword>
<evidence type="ECO:0000259" key="2">
    <source>
        <dbReference type="Pfam" id="PF21302"/>
    </source>
</evidence>
<evidence type="ECO:0000313" key="3">
    <source>
        <dbReference type="EMBL" id="GAA0278356.1"/>
    </source>
</evidence>
<dbReference type="PIRSF" id="PIRSF018249">
    <property type="entry name" value="MyrA_prd"/>
    <property type="match status" value="1"/>
</dbReference>